<comment type="caution">
    <text evidence="2">The sequence shown here is derived from an EMBL/GenBank/DDBJ whole genome shotgun (WGS) entry which is preliminary data.</text>
</comment>
<dbReference type="EMBL" id="MFUA01000021">
    <property type="protein sequence ID" value="OGI76702.1"/>
    <property type="molecule type" value="Genomic_DNA"/>
</dbReference>
<accession>A0A1F6W4G7</accession>
<name>A0A1F6W4G7_9BACT</name>
<dbReference type="Proteomes" id="UP000178374">
    <property type="component" value="Unassembled WGS sequence"/>
</dbReference>
<protein>
    <recommendedName>
        <fullName evidence="4">DoxX family protein</fullName>
    </recommendedName>
</protein>
<keyword evidence="1" id="KW-0812">Transmembrane</keyword>
<keyword evidence="1" id="KW-0472">Membrane</keyword>
<feature type="transmembrane region" description="Helical" evidence="1">
    <location>
        <begin position="76"/>
        <end position="97"/>
    </location>
</feature>
<proteinExistence type="predicted"/>
<organism evidence="2 3">
    <name type="scientific">Candidatus Nomurabacteria bacterium RIFCSPHIGHO2_02_FULL_37_13</name>
    <dbReference type="NCBI Taxonomy" id="1801750"/>
    <lineage>
        <taxon>Bacteria</taxon>
        <taxon>Candidatus Nomuraibacteriota</taxon>
    </lineage>
</organism>
<evidence type="ECO:0000313" key="2">
    <source>
        <dbReference type="EMBL" id="OGI76702.1"/>
    </source>
</evidence>
<dbReference type="AlphaFoldDB" id="A0A1F6W4G7"/>
<evidence type="ECO:0000256" key="1">
    <source>
        <dbReference type="SAM" id="Phobius"/>
    </source>
</evidence>
<keyword evidence="1" id="KW-1133">Transmembrane helix</keyword>
<evidence type="ECO:0008006" key="4">
    <source>
        <dbReference type="Google" id="ProtNLM"/>
    </source>
</evidence>
<feature type="transmembrane region" description="Helical" evidence="1">
    <location>
        <begin position="15"/>
        <end position="33"/>
    </location>
</feature>
<reference evidence="2 3" key="1">
    <citation type="journal article" date="2016" name="Nat. Commun.">
        <title>Thousands of microbial genomes shed light on interconnected biogeochemical processes in an aquifer system.</title>
        <authorList>
            <person name="Anantharaman K."/>
            <person name="Brown C.T."/>
            <person name="Hug L.A."/>
            <person name="Sharon I."/>
            <person name="Castelle C.J."/>
            <person name="Probst A.J."/>
            <person name="Thomas B.C."/>
            <person name="Singh A."/>
            <person name="Wilkins M.J."/>
            <person name="Karaoz U."/>
            <person name="Brodie E.L."/>
            <person name="Williams K.H."/>
            <person name="Hubbard S.S."/>
            <person name="Banfield J.F."/>
        </authorList>
    </citation>
    <scope>NUCLEOTIDE SEQUENCE [LARGE SCALE GENOMIC DNA]</scope>
</reference>
<feature type="transmembrane region" description="Helical" evidence="1">
    <location>
        <begin position="104"/>
        <end position="122"/>
    </location>
</feature>
<dbReference type="STRING" id="1801750.A3B85_00320"/>
<sequence>MAYFINNKFMNKQKIVNIMLRFAMGFIFLWAFFDKVFGLGFATTADKAWIRGGSPTTGFLANAVQGPFKNLFHGLAGMPVIDWLFMLGLLFVGLTLIFKKYVKWGCATGVIMLALMYLALLWPANNPIIDDHLVYILVLMLIAFKSEE</sequence>
<evidence type="ECO:0000313" key="3">
    <source>
        <dbReference type="Proteomes" id="UP000178374"/>
    </source>
</evidence>
<gene>
    <name evidence="2" type="ORF">A3B85_00320</name>
</gene>